<comment type="caution">
    <text evidence="2">The sequence shown here is derived from an EMBL/GenBank/DDBJ whole genome shotgun (WGS) entry which is preliminary data.</text>
</comment>
<protein>
    <submittedName>
        <fullName evidence="2">Uncharacterized protein</fullName>
    </submittedName>
</protein>
<proteinExistence type="predicted"/>
<dbReference type="EMBL" id="CAJOBB010000854">
    <property type="protein sequence ID" value="CAF3765140.1"/>
    <property type="molecule type" value="Genomic_DNA"/>
</dbReference>
<dbReference type="AlphaFoldDB" id="A0A818Z8C7"/>
<sequence>MPPKPAPNPSICFARLGSIDAIEQEKQTQDKLVVLLLNIENPERASLEYRMVNWGQNFEHSHPVKLCKYIYTPDDPEAAANVTKALNINHQPTVIFLNNGKELDRITDFNESDPNRSHPLETDKIDQDEQRVKDKTIQLCDNVDLLPVVPLLTMMVYKTCSLDDHLN</sequence>
<name>A0A818Z8C7_9BILA</name>
<evidence type="ECO:0000256" key="1">
    <source>
        <dbReference type="SAM" id="MobiDB-lite"/>
    </source>
</evidence>
<dbReference type="Proteomes" id="UP000663868">
    <property type="component" value="Unassembled WGS sequence"/>
</dbReference>
<evidence type="ECO:0000313" key="2">
    <source>
        <dbReference type="EMBL" id="CAF3765140.1"/>
    </source>
</evidence>
<evidence type="ECO:0000313" key="3">
    <source>
        <dbReference type="Proteomes" id="UP000663868"/>
    </source>
</evidence>
<organism evidence="2 3">
    <name type="scientific">Adineta steineri</name>
    <dbReference type="NCBI Taxonomy" id="433720"/>
    <lineage>
        <taxon>Eukaryota</taxon>
        <taxon>Metazoa</taxon>
        <taxon>Spiralia</taxon>
        <taxon>Gnathifera</taxon>
        <taxon>Rotifera</taxon>
        <taxon>Eurotatoria</taxon>
        <taxon>Bdelloidea</taxon>
        <taxon>Adinetida</taxon>
        <taxon>Adinetidae</taxon>
        <taxon>Adineta</taxon>
    </lineage>
</organism>
<accession>A0A818Z8C7</accession>
<feature type="region of interest" description="Disordered" evidence="1">
    <location>
        <begin position="108"/>
        <end position="128"/>
    </location>
</feature>
<reference evidence="2" key="1">
    <citation type="submission" date="2021-02" db="EMBL/GenBank/DDBJ databases">
        <authorList>
            <person name="Nowell W R."/>
        </authorList>
    </citation>
    <scope>NUCLEOTIDE SEQUENCE</scope>
</reference>
<gene>
    <name evidence="2" type="ORF">KXQ929_LOCUS15034</name>
</gene>